<dbReference type="SUPFAM" id="SSF69618">
    <property type="entry name" value="HemD-like"/>
    <property type="match status" value="1"/>
</dbReference>
<organism evidence="2 3">
    <name type="scientific">Saliphagus infecundisoli</name>
    <dbReference type="NCBI Taxonomy" id="1849069"/>
    <lineage>
        <taxon>Archaea</taxon>
        <taxon>Methanobacteriati</taxon>
        <taxon>Methanobacteriota</taxon>
        <taxon>Stenosarchaea group</taxon>
        <taxon>Halobacteria</taxon>
        <taxon>Halobacteriales</taxon>
        <taxon>Natrialbaceae</taxon>
        <taxon>Saliphagus</taxon>
    </lineage>
</organism>
<gene>
    <name evidence="2" type="ORF">ACFPFO_22340</name>
</gene>
<dbReference type="Pfam" id="PF02602">
    <property type="entry name" value="HEM4"/>
    <property type="match status" value="1"/>
</dbReference>
<feature type="domain" description="Tetrapyrrole biosynthesis uroporphyrinogen III synthase" evidence="1">
    <location>
        <begin position="20"/>
        <end position="232"/>
    </location>
</feature>
<evidence type="ECO:0000313" key="3">
    <source>
        <dbReference type="Proteomes" id="UP001595925"/>
    </source>
</evidence>
<dbReference type="CDD" id="cd06578">
    <property type="entry name" value="HemD"/>
    <property type="match status" value="1"/>
</dbReference>
<dbReference type="InterPro" id="IPR003754">
    <property type="entry name" value="4pyrrol_synth_uPrphyn_synth"/>
</dbReference>
<protein>
    <submittedName>
        <fullName evidence="2">Uroporphyrinogen-III synthase</fullName>
        <ecNumber evidence="2">4.2.1.75</ecNumber>
    </submittedName>
</protein>
<dbReference type="GO" id="GO:0004852">
    <property type="term" value="F:uroporphyrinogen-III synthase activity"/>
    <property type="evidence" value="ECO:0007669"/>
    <property type="project" value="UniProtKB-EC"/>
</dbReference>
<dbReference type="GO" id="GO:0006779">
    <property type="term" value="P:porphyrin-containing compound biosynthetic process"/>
    <property type="evidence" value="ECO:0007669"/>
    <property type="project" value="UniProtKB-ARBA"/>
</dbReference>
<dbReference type="InterPro" id="IPR036108">
    <property type="entry name" value="4pyrrol_syn_uPrphyn_synt_sf"/>
</dbReference>
<dbReference type="RefSeq" id="WP_224829785.1">
    <property type="nucleotide sequence ID" value="NZ_JAIVEF010000026.1"/>
</dbReference>
<keyword evidence="3" id="KW-1185">Reference proteome</keyword>
<dbReference type="PANTHER" id="PTHR40082">
    <property type="entry name" value="BLR5956 PROTEIN"/>
    <property type="match status" value="1"/>
</dbReference>
<dbReference type="EC" id="4.2.1.75" evidence="2"/>
<dbReference type="Gene3D" id="3.40.50.10090">
    <property type="match status" value="2"/>
</dbReference>
<dbReference type="Proteomes" id="UP001595925">
    <property type="component" value="Unassembled WGS sequence"/>
</dbReference>
<evidence type="ECO:0000259" key="1">
    <source>
        <dbReference type="Pfam" id="PF02602"/>
    </source>
</evidence>
<accession>A0ABD5QL27</accession>
<dbReference type="EMBL" id="JBHSJG010000073">
    <property type="protein sequence ID" value="MFC4990440.1"/>
    <property type="molecule type" value="Genomic_DNA"/>
</dbReference>
<dbReference type="InterPro" id="IPR039793">
    <property type="entry name" value="UROS/Hem4"/>
</dbReference>
<proteinExistence type="predicted"/>
<name>A0ABD5QL27_9EURY</name>
<evidence type="ECO:0000313" key="2">
    <source>
        <dbReference type="EMBL" id="MFC4990440.1"/>
    </source>
</evidence>
<keyword evidence="2" id="KW-0456">Lyase</keyword>
<comment type="caution">
    <text evidence="2">The sequence shown here is derived from an EMBL/GenBank/DDBJ whole genome shotgun (WGS) entry which is preliminary data.</text>
</comment>
<reference evidence="2 3" key="1">
    <citation type="journal article" date="2019" name="Int. J. Syst. Evol. Microbiol.">
        <title>The Global Catalogue of Microorganisms (GCM) 10K type strain sequencing project: providing services to taxonomists for standard genome sequencing and annotation.</title>
        <authorList>
            <consortium name="The Broad Institute Genomics Platform"/>
            <consortium name="The Broad Institute Genome Sequencing Center for Infectious Disease"/>
            <person name="Wu L."/>
            <person name="Ma J."/>
        </authorList>
    </citation>
    <scope>NUCLEOTIDE SEQUENCE [LARGE SCALE GENOMIC DNA]</scope>
    <source>
        <strain evidence="2 3">CGMCC 1.15824</strain>
    </source>
</reference>
<dbReference type="AlphaFoldDB" id="A0ABD5QL27"/>
<dbReference type="PANTHER" id="PTHR40082:SF1">
    <property type="entry name" value="BLR5956 PROTEIN"/>
    <property type="match status" value="1"/>
</dbReference>
<sequence>MSKPRVAVLRPDDTRIADAVRYLRSLRVSPIADPMLTICPTGQTPQQAEYCIFTSKTGVNLAVQQGWDPDEETVCAVGRQTSAALRRQGYPVDIIPSTFTSRGLVEELSAKIDGRTVEIARSAHGSEVLIQGLEEAGATVHESHLYRLERPNTAGSSVSLAIDGKLDGILFTSPKTVEHFLDIADDRDQLSVLQQQVTETIIGAIGTPTERALLSESICVDVKPPTVGFDQLADRVIQKIKSTNECS</sequence>
<dbReference type="NCBIfam" id="NF004587">
    <property type="entry name" value="PRK05928.2-5"/>
    <property type="match status" value="1"/>
</dbReference>